<dbReference type="InterPro" id="IPR009100">
    <property type="entry name" value="AcylCoA_DH/oxidase_NM_dom_sf"/>
</dbReference>
<evidence type="ECO:0000256" key="4">
    <source>
        <dbReference type="ARBA" id="ARBA00022630"/>
    </source>
</evidence>
<evidence type="ECO:0000256" key="11">
    <source>
        <dbReference type="PIRSR" id="PIRSR000168-1"/>
    </source>
</evidence>
<dbReference type="InParanoid" id="A0A2V0NRP8"/>
<keyword evidence="6" id="KW-0276">Fatty acid metabolism</keyword>
<feature type="domain" description="Acyl-CoA oxidase/dehydrogenase middle" evidence="14">
    <location>
        <begin position="153"/>
        <end position="262"/>
    </location>
</feature>
<evidence type="ECO:0000256" key="10">
    <source>
        <dbReference type="PIRNR" id="PIRNR000168"/>
    </source>
</evidence>
<keyword evidence="9" id="KW-0576">Peroxisome</keyword>
<accession>A0A2V0NRP8</accession>
<feature type="binding site" evidence="12">
    <location>
        <position position="196"/>
    </location>
    <ligand>
        <name>FAD</name>
        <dbReference type="ChEBI" id="CHEBI:57692"/>
    </ligand>
</feature>
<evidence type="ECO:0000256" key="2">
    <source>
        <dbReference type="ARBA" id="ARBA00004275"/>
    </source>
</evidence>
<dbReference type="SUPFAM" id="SSF56645">
    <property type="entry name" value="Acyl-CoA dehydrogenase NM domain-like"/>
    <property type="match status" value="1"/>
</dbReference>
<evidence type="ECO:0000256" key="3">
    <source>
        <dbReference type="ARBA" id="ARBA00006288"/>
    </source>
</evidence>
<feature type="binding site" evidence="12">
    <location>
        <position position="157"/>
    </location>
    <ligand>
        <name>FAD</name>
        <dbReference type="ChEBI" id="CHEBI:57692"/>
    </ligand>
</feature>
<dbReference type="FunCoup" id="A0A2V0NRP8">
    <property type="interactions" value="323"/>
</dbReference>
<evidence type="ECO:0000259" key="15">
    <source>
        <dbReference type="Pfam" id="PF22924"/>
    </source>
</evidence>
<keyword evidence="4 10" id="KW-0285">Flavoprotein</keyword>
<name>A0A2V0NRP8_9CHLO</name>
<evidence type="ECO:0000256" key="5">
    <source>
        <dbReference type="ARBA" id="ARBA00022827"/>
    </source>
</evidence>
<dbReference type="Proteomes" id="UP000247498">
    <property type="component" value="Unassembled WGS sequence"/>
</dbReference>
<comment type="caution">
    <text evidence="16">The sequence shown here is derived from an EMBL/GenBank/DDBJ whole genome shotgun (WGS) entry which is preliminary data.</text>
</comment>
<dbReference type="Pfam" id="PF01756">
    <property type="entry name" value="ACOX"/>
    <property type="match status" value="1"/>
</dbReference>
<dbReference type="PIRSF" id="PIRSF000168">
    <property type="entry name" value="Acyl-CoA_oxidase"/>
    <property type="match status" value="1"/>
</dbReference>
<dbReference type="AlphaFoldDB" id="A0A2V0NRP8"/>
<evidence type="ECO:0000256" key="1">
    <source>
        <dbReference type="ARBA" id="ARBA00001974"/>
    </source>
</evidence>
<dbReference type="GO" id="GO:0005777">
    <property type="term" value="C:peroxisome"/>
    <property type="evidence" value="ECO:0007669"/>
    <property type="project" value="UniProtKB-SubCell"/>
</dbReference>
<dbReference type="Gene3D" id="1.20.140.10">
    <property type="entry name" value="Butyryl-CoA Dehydrogenase, subunit A, domain 3"/>
    <property type="match status" value="2"/>
</dbReference>
<dbReference type="GO" id="GO:0003997">
    <property type="term" value="F:acyl-CoA oxidase activity"/>
    <property type="evidence" value="ECO:0007669"/>
    <property type="project" value="InterPro"/>
</dbReference>
<dbReference type="Pfam" id="PF02770">
    <property type="entry name" value="Acyl-CoA_dh_M"/>
    <property type="match status" value="1"/>
</dbReference>
<feature type="active site" description="Proton acceptor" evidence="11">
    <location>
        <position position="430"/>
    </location>
</feature>
<dbReference type="InterPro" id="IPR006091">
    <property type="entry name" value="Acyl-CoA_Oxase/DH_mid-dom"/>
</dbReference>
<dbReference type="STRING" id="307507.A0A2V0NRP8"/>
<dbReference type="GO" id="GO:0005504">
    <property type="term" value="F:fatty acid binding"/>
    <property type="evidence" value="ECO:0007669"/>
    <property type="project" value="TreeGrafter"/>
</dbReference>
<proteinExistence type="inferred from homology"/>
<dbReference type="InterPro" id="IPR046373">
    <property type="entry name" value="Acyl-CoA_Oxase/DH_mid-dom_sf"/>
</dbReference>
<gene>
    <name evidence="16" type="ORF">Rsub_00952</name>
</gene>
<evidence type="ECO:0000256" key="8">
    <source>
        <dbReference type="ARBA" id="ARBA00023098"/>
    </source>
</evidence>
<keyword evidence="17" id="KW-1185">Reference proteome</keyword>
<dbReference type="InterPro" id="IPR055060">
    <property type="entry name" value="ACOX_C_alpha1"/>
</dbReference>
<dbReference type="Pfam" id="PF22924">
    <property type="entry name" value="ACOX_C_alpha1"/>
    <property type="match status" value="1"/>
</dbReference>
<evidence type="ECO:0000256" key="6">
    <source>
        <dbReference type="ARBA" id="ARBA00022832"/>
    </source>
</evidence>
<keyword evidence="5 10" id="KW-0274">FAD</keyword>
<evidence type="ECO:0000259" key="13">
    <source>
        <dbReference type="Pfam" id="PF01756"/>
    </source>
</evidence>
<dbReference type="Gene3D" id="2.40.110.10">
    <property type="entry name" value="Butyryl-CoA Dehydrogenase, subunit A, domain 2"/>
    <property type="match status" value="1"/>
</dbReference>
<dbReference type="FunFam" id="2.40.110.10:FF:000005">
    <property type="entry name" value="Acyl-coenzyme A oxidase"/>
    <property type="match status" value="1"/>
</dbReference>
<keyword evidence="7" id="KW-0560">Oxidoreductase</keyword>
<keyword evidence="8" id="KW-0443">Lipid metabolism</keyword>
<comment type="subcellular location">
    <subcellularLocation>
        <location evidence="2">Peroxisome</location>
    </subcellularLocation>
</comment>
<dbReference type="GO" id="GO:0055088">
    <property type="term" value="P:lipid homeostasis"/>
    <property type="evidence" value="ECO:0007669"/>
    <property type="project" value="TreeGrafter"/>
</dbReference>
<comment type="similarity">
    <text evidence="3 10">Belongs to the acyl-CoA oxidase family.</text>
</comment>
<evidence type="ECO:0000313" key="17">
    <source>
        <dbReference type="Proteomes" id="UP000247498"/>
    </source>
</evidence>
<protein>
    <recommendedName>
        <fullName evidence="10">Acyl-coenzyme A oxidase</fullName>
    </recommendedName>
</protein>
<feature type="domain" description="Acyl-CoA oxidase C-terminal" evidence="13">
    <location>
        <begin position="476"/>
        <end position="624"/>
    </location>
</feature>
<dbReference type="SUPFAM" id="SSF47203">
    <property type="entry name" value="Acyl-CoA dehydrogenase C-terminal domain-like"/>
    <property type="match status" value="2"/>
</dbReference>
<dbReference type="GO" id="GO:0033540">
    <property type="term" value="P:fatty acid beta-oxidation using acyl-CoA oxidase"/>
    <property type="evidence" value="ECO:0007669"/>
    <property type="project" value="TreeGrafter"/>
</dbReference>
<sequence length="633" mass="67459">MANRIEVLARQLTLAGPGESQGAGQEVLVGLCPRKLEAYLTHDNADLRARIFEFLKDPLYTPNDYLSLMEFRELTLQRLKRFLDQRFFSIRDYLSDPRRFQAALESLSFCDYSLAIKCGVHMTLCGGTICKLGTKKHHDAYLPGIDSLDLPGCFGMTELGHGSNVMGIETTAHYDAASGEFIINTPSNEASKIWIGGSGQHGKVCTVFAQLTVGGRWEGPHVFVVRLRDDAGRIMPGVRIKDMGPKMGLNGVDNGQIWFDNVRVSRDALLDAFASVDASGAYSSPIRSVAQRFGTMVGGLTTGRMLIAQGAVDAMKIGLTIALRYSAARPQFGDKLILDYLTHQRRLLPGLASTFALHLAMKRLKDLVAAGRPSDAKTIHIFSSGIKAAATWTRVEVLQHCREACGGMGFLSSNRIGNMLNDTNVDVTFEGDNTVLMQSVARSLLEDTAAVRAAAAAAAAPKRFDLAASGGAPASDPATLLALLRAREERLIAGAAAAAAGAAGGKKEAALDDQQDRIVELGWAYTERMCLQNMLAEAARASAADEATGRALRTLAALYGASRAERAAAPLLASGAICGAGAEALRGAVNAACRALGGGGARAPALVLCEAFGIPDHLLRAPIAFNWRDIGRE</sequence>
<evidence type="ECO:0000256" key="7">
    <source>
        <dbReference type="ARBA" id="ARBA00023002"/>
    </source>
</evidence>
<organism evidence="16 17">
    <name type="scientific">Raphidocelis subcapitata</name>
    <dbReference type="NCBI Taxonomy" id="307507"/>
    <lineage>
        <taxon>Eukaryota</taxon>
        <taxon>Viridiplantae</taxon>
        <taxon>Chlorophyta</taxon>
        <taxon>core chlorophytes</taxon>
        <taxon>Chlorophyceae</taxon>
        <taxon>CS clade</taxon>
        <taxon>Sphaeropleales</taxon>
        <taxon>Selenastraceae</taxon>
        <taxon>Raphidocelis</taxon>
    </lineage>
</organism>
<dbReference type="GO" id="GO:0071949">
    <property type="term" value="F:FAD binding"/>
    <property type="evidence" value="ECO:0007669"/>
    <property type="project" value="InterPro"/>
</dbReference>
<reference evidence="16 17" key="1">
    <citation type="journal article" date="2018" name="Sci. Rep.">
        <title>Raphidocelis subcapitata (=Pseudokirchneriella subcapitata) provides an insight into genome evolution and environmental adaptations in the Sphaeropleales.</title>
        <authorList>
            <person name="Suzuki S."/>
            <person name="Yamaguchi H."/>
            <person name="Nakajima N."/>
            <person name="Kawachi M."/>
        </authorList>
    </citation>
    <scope>NUCLEOTIDE SEQUENCE [LARGE SCALE GENOMIC DNA]</scope>
    <source>
        <strain evidence="16 17">NIES-35</strain>
    </source>
</reference>
<evidence type="ECO:0000259" key="14">
    <source>
        <dbReference type="Pfam" id="PF02770"/>
    </source>
</evidence>
<dbReference type="FunFam" id="1.20.140.10:FF:000010">
    <property type="entry name" value="Acyl-coenzyme A oxidase"/>
    <property type="match status" value="1"/>
</dbReference>
<dbReference type="InterPro" id="IPR036250">
    <property type="entry name" value="AcylCo_DH-like_C"/>
</dbReference>
<dbReference type="EMBL" id="BDRX01000004">
    <property type="protein sequence ID" value="GBF88240.1"/>
    <property type="molecule type" value="Genomic_DNA"/>
</dbReference>
<dbReference type="PANTHER" id="PTHR10909">
    <property type="entry name" value="ELECTRON TRANSPORT OXIDOREDUCTASE"/>
    <property type="match status" value="1"/>
</dbReference>
<evidence type="ECO:0000313" key="16">
    <source>
        <dbReference type="EMBL" id="GBF88240.1"/>
    </source>
</evidence>
<evidence type="ECO:0000256" key="12">
    <source>
        <dbReference type="PIRSR" id="PIRSR000168-2"/>
    </source>
</evidence>
<dbReference type="OrthoDB" id="538336at2759"/>
<dbReference type="InterPro" id="IPR012258">
    <property type="entry name" value="Acyl-CoA_oxidase"/>
</dbReference>
<comment type="cofactor">
    <cofactor evidence="1">
        <name>FAD</name>
        <dbReference type="ChEBI" id="CHEBI:57692"/>
    </cofactor>
</comment>
<evidence type="ECO:0000256" key="9">
    <source>
        <dbReference type="ARBA" id="ARBA00023140"/>
    </source>
</evidence>
<dbReference type="InterPro" id="IPR002655">
    <property type="entry name" value="Acyl-CoA_oxidase_C"/>
</dbReference>
<dbReference type="PANTHER" id="PTHR10909:SF352">
    <property type="entry name" value="ACYL-COENZYME A OXIDASE-LIKE PROTEIN"/>
    <property type="match status" value="1"/>
</dbReference>
<feature type="domain" description="Acyl-CoA oxidase C-alpha1" evidence="15">
    <location>
        <begin position="298"/>
        <end position="445"/>
    </location>
</feature>